<protein>
    <submittedName>
        <fullName evidence="1">Glycosyltransferase family 1 protein</fullName>
    </submittedName>
</protein>
<dbReference type="Pfam" id="PF13439">
    <property type="entry name" value="Glyco_transf_4"/>
    <property type="match status" value="1"/>
</dbReference>
<sequence length="436" mass="48524">MSKRIALISEHASPLAILGGCDCGGQNVYVGQLALGLSRLGYRVDVFTRRDDMGLPEIVDWTPGVRIIHVPAGPARPVRKEDLLPYMRDFGRYMESWLKQGRGRYDLIHANFFMSGMVARELRERWGIPFVMTFHALGAVRRLHQGISDQFPRERNLIESEIAADADAILAECPQDAKDLGVFYGVTWDKLRLVPCGFDPAQFWAMDKGAARREIGVAPDEPLFVHVGRMVPRKGIDTIIEAMARLRDQHRLKASLIVVGGETDRPDDRVTPEIGRLKALAARLHVSDEVIFVGRRRPDQLRPYYSAADLFVTTPWYEPFGITPLEAMACGTPVLGSAVGGIKYTVRHKETGYLVPPHNPAAVALYMAHALRAPEERQRLGQQALARATSLFTWQKVAALVDRAYREVLKARDRANLGGMPALCGDSPEAPRSSLN</sequence>
<dbReference type="Proteomes" id="UP000253250">
    <property type="component" value="Unassembled WGS sequence"/>
</dbReference>
<keyword evidence="2" id="KW-1185">Reference proteome</keyword>
<evidence type="ECO:0000313" key="2">
    <source>
        <dbReference type="Proteomes" id="UP000253250"/>
    </source>
</evidence>
<dbReference type="PROSITE" id="PS51257">
    <property type="entry name" value="PROKAR_LIPOPROTEIN"/>
    <property type="match status" value="1"/>
</dbReference>
<dbReference type="RefSeq" id="WP_065969431.1">
    <property type="nucleotide sequence ID" value="NZ_CP080624.1"/>
</dbReference>
<comment type="caution">
    <text evidence="1">The sequence shown here is derived from an EMBL/GenBank/DDBJ whole genome shotgun (WGS) entry which is preliminary data.</text>
</comment>
<dbReference type="PANTHER" id="PTHR45947">
    <property type="entry name" value="SULFOQUINOVOSYL TRANSFERASE SQD2"/>
    <property type="match status" value="1"/>
</dbReference>
<name>A0A1C2G2X5_9GAMM</name>
<reference evidence="1 2" key="1">
    <citation type="submission" date="2018-02" db="EMBL/GenBank/DDBJ databases">
        <title>Insights into the biology of acidophilic members of the Acidiferrobacteraceae family derived from comparative genomic analyses.</title>
        <authorList>
            <person name="Issotta F."/>
            <person name="Thyssen C."/>
            <person name="Mena C."/>
            <person name="Moya A."/>
            <person name="Bellenberg S."/>
            <person name="Sproer C."/>
            <person name="Covarrubias P.C."/>
            <person name="Sand W."/>
            <person name="Quatrini R."/>
            <person name="Vera M."/>
        </authorList>
    </citation>
    <scope>NUCLEOTIDE SEQUENCE [LARGE SCALE GENOMIC DNA]</scope>
    <source>
        <strain evidence="2">m-1</strain>
    </source>
</reference>
<dbReference type="OrthoDB" id="9802525at2"/>
<organism evidence="1 2">
    <name type="scientific">Acidiferrobacter thiooxydans</name>
    <dbReference type="NCBI Taxonomy" id="163359"/>
    <lineage>
        <taxon>Bacteria</taxon>
        <taxon>Pseudomonadati</taxon>
        <taxon>Pseudomonadota</taxon>
        <taxon>Gammaproteobacteria</taxon>
        <taxon>Acidiferrobacterales</taxon>
        <taxon>Acidiferrobacteraceae</taxon>
        <taxon>Acidiferrobacter</taxon>
    </lineage>
</organism>
<dbReference type="PANTHER" id="PTHR45947:SF3">
    <property type="entry name" value="SULFOQUINOVOSYL TRANSFERASE SQD2"/>
    <property type="match status" value="1"/>
</dbReference>
<dbReference type="InterPro" id="IPR050194">
    <property type="entry name" value="Glycosyltransferase_grp1"/>
</dbReference>
<dbReference type="GO" id="GO:0016757">
    <property type="term" value="F:glycosyltransferase activity"/>
    <property type="evidence" value="ECO:0007669"/>
    <property type="project" value="InterPro"/>
</dbReference>
<dbReference type="Gene3D" id="3.40.50.2000">
    <property type="entry name" value="Glycogen Phosphorylase B"/>
    <property type="match status" value="2"/>
</dbReference>
<dbReference type="Pfam" id="PF00534">
    <property type="entry name" value="Glycos_transf_1"/>
    <property type="match status" value="1"/>
</dbReference>
<dbReference type="SUPFAM" id="SSF53756">
    <property type="entry name" value="UDP-Glycosyltransferase/glycogen phosphorylase"/>
    <property type="match status" value="1"/>
</dbReference>
<dbReference type="EMBL" id="PSYR01000002">
    <property type="protein sequence ID" value="RCN56172.1"/>
    <property type="molecule type" value="Genomic_DNA"/>
</dbReference>
<evidence type="ECO:0000313" key="1">
    <source>
        <dbReference type="EMBL" id="RCN56172.1"/>
    </source>
</evidence>
<dbReference type="STRING" id="163359.A9R16_00670"/>
<dbReference type="AlphaFoldDB" id="A0A1C2G2X5"/>
<proteinExistence type="predicted"/>
<gene>
    <name evidence="1" type="ORF">C4900_09940</name>
</gene>
<accession>A0A1C2G2X5</accession>
<dbReference type="InterPro" id="IPR028098">
    <property type="entry name" value="Glyco_trans_4-like_N"/>
</dbReference>
<dbReference type="InterPro" id="IPR001296">
    <property type="entry name" value="Glyco_trans_1"/>
</dbReference>
<keyword evidence="1" id="KW-0808">Transferase</keyword>